<dbReference type="CDD" id="cd06127">
    <property type="entry name" value="DEDDh"/>
    <property type="match status" value="1"/>
</dbReference>
<dbReference type="InterPro" id="IPR013520">
    <property type="entry name" value="Ribonucl_H"/>
</dbReference>
<dbReference type="InterPro" id="IPR036397">
    <property type="entry name" value="RNaseH_sf"/>
</dbReference>
<dbReference type="CDD" id="cd18807">
    <property type="entry name" value="SF1_C_UvrD"/>
    <property type="match status" value="1"/>
</dbReference>
<organism evidence="6">
    <name type="scientific">uncultured Chloroflexia bacterium</name>
    <dbReference type="NCBI Taxonomy" id="1672391"/>
    <lineage>
        <taxon>Bacteria</taxon>
        <taxon>Bacillati</taxon>
        <taxon>Chloroflexota</taxon>
        <taxon>Chloroflexia</taxon>
        <taxon>environmental samples</taxon>
    </lineage>
</organism>
<dbReference type="GO" id="GO:0005524">
    <property type="term" value="F:ATP binding"/>
    <property type="evidence" value="ECO:0007669"/>
    <property type="project" value="UniProtKB-KW"/>
</dbReference>
<keyword evidence="4" id="KW-0067">ATP-binding</keyword>
<feature type="domain" description="Exonuclease" evidence="5">
    <location>
        <begin position="1"/>
        <end position="117"/>
    </location>
</feature>
<dbReference type="PANTHER" id="PTHR11070:SF2">
    <property type="entry name" value="ATP-DEPENDENT DNA HELICASE SRS2"/>
    <property type="match status" value="1"/>
</dbReference>
<feature type="non-terminal residue" evidence="6">
    <location>
        <position position="1"/>
    </location>
</feature>
<dbReference type="GO" id="GO:0004527">
    <property type="term" value="F:exonuclease activity"/>
    <property type="evidence" value="ECO:0007669"/>
    <property type="project" value="UniProtKB-ARBA"/>
</dbReference>
<evidence type="ECO:0000256" key="4">
    <source>
        <dbReference type="ARBA" id="ARBA00022840"/>
    </source>
</evidence>
<dbReference type="GO" id="GO:0003677">
    <property type="term" value="F:DNA binding"/>
    <property type="evidence" value="ECO:0007669"/>
    <property type="project" value="InterPro"/>
</dbReference>
<protein>
    <submittedName>
        <fullName evidence="6">ATP-dependent DNA helicase UvrD/PcrA</fullName>
    </submittedName>
</protein>
<dbReference type="GO" id="GO:0043138">
    <property type="term" value="F:3'-5' DNA helicase activity"/>
    <property type="evidence" value="ECO:0007669"/>
    <property type="project" value="TreeGrafter"/>
</dbReference>
<dbReference type="EMBL" id="CADCTR010003119">
    <property type="protein sequence ID" value="CAA9382988.1"/>
    <property type="molecule type" value="Genomic_DNA"/>
</dbReference>
<evidence type="ECO:0000256" key="2">
    <source>
        <dbReference type="ARBA" id="ARBA00022801"/>
    </source>
</evidence>
<dbReference type="InterPro" id="IPR000212">
    <property type="entry name" value="DNA_helicase_UvrD/REP"/>
</dbReference>
<dbReference type="Gene3D" id="3.30.420.10">
    <property type="entry name" value="Ribonuclease H-like superfamily/Ribonuclease H"/>
    <property type="match status" value="1"/>
</dbReference>
<dbReference type="GO" id="GO:0005829">
    <property type="term" value="C:cytosol"/>
    <property type="evidence" value="ECO:0007669"/>
    <property type="project" value="TreeGrafter"/>
</dbReference>
<keyword evidence="1" id="KW-0547">Nucleotide-binding</keyword>
<dbReference type="InterPro" id="IPR027417">
    <property type="entry name" value="P-loop_NTPase"/>
</dbReference>
<evidence type="ECO:0000256" key="3">
    <source>
        <dbReference type="ARBA" id="ARBA00022806"/>
    </source>
</evidence>
<dbReference type="SUPFAM" id="SSF52540">
    <property type="entry name" value="P-loop containing nucleoside triphosphate hydrolases"/>
    <property type="match status" value="1"/>
</dbReference>
<sequence length="334" mass="37053">TAVHGIRDVDVRDAPLPADVVPAFLDYIGDATLVGHNIMNFDHRIVHRVAAAVGAVAPTNPLIDTCELARRLLPGTSHRLADLAQRWGIQSEQAHRAMNDVQVNGAVFEHLVDLLDADKELDALGNVLAIVALGIIASGMPIDGENAVLLDAGARKHASSPSSPLIARMAELVHDQTLDQARRFIADHPRSTWEDDERWERLAEHWRGQLEQYRASAADQSLASFLRYAARAKSLDAPDMAGRVTMMTIHASKGMEWPVVFLVGAENGTLPFSNVDASRMEEERRIMYVGMTRAKERLCLTWVKSVRGRETTYSPFLDDIPAQHLRTPRRQARQ</sequence>
<dbReference type="SUPFAM" id="SSF53098">
    <property type="entry name" value="Ribonuclease H-like"/>
    <property type="match status" value="1"/>
</dbReference>
<gene>
    <name evidence="6" type="ORF">AVDCRST_MAG93-9299</name>
</gene>
<accession>A0A6J4NEI8</accession>
<dbReference type="GO" id="GO:0033202">
    <property type="term" value="C:DNA helicase complex"/>
    <property type="evidence" value="ECO:0007669"/>
    <property type="project" value="TreeGrafter"/>
</dbReference>
<dbReference type="Pfam" id="PF00929">
    <property type="entry name" value="RNase_T"/>
    <property type="match status" value="1"/>
</dbReference>
<evidence type="ECO:0000256" key="1">
    <source>
        <dbReference type="ARBA" id="ARBA00022741"/>
    </source>
</evidence>
<proteinExistence type="predicted"/>
<evidence type="ECO:0000259" key="5">
    <source>
        <dbReference type="SMART" id="SM00479"/>
    </source>
</evidence>
<dbReference type="PANTHER" id="PTHR11070">
    <property type="entry name" value="UVRD / RECB / PCRA DNA HELICASE FAMILY MEMBER"/>
    <property type="match status" value="1"/>
</dbReference>
<dbReference type="AlphaFoldDB" id="A0A6J4NEI8"/>
<name>A0A6J4NEI8_9CHLR</name>
<reference evidence="6" key="1">
    <citation type="submission" date="2020-02" db="EMBL/GenBank/DDBJ databases">
        <authorList>
            <person name="Meier V. D."/>
        </authorList>
    </citation>
    <scope>NUCLEOTIDE SEQUENCE</scope>
    <source>
        <strain evidence="6">AVDCRST_MAG93</strain>
    </source>
</reference>
<dbReference type="SMART" id="SM00479">
    <property type="entry name" value="EXOIII"/>
    <property type="match status" value="1"/>
</dbReference>
<evidence type="ECO:0000313" key="6">
    <source>
        <dbReference type="EMBL" id="CAA9382988.1"/>
    </source>
</evidence>
<dbReference type="GO" id="GO:0000725">
    <property type="term" value="P:recombinational repair"/>
    <property type="evidence" value="ECO:0007669"/>
    <property type="project" value="TreeGrafter"/>
</dbReference>
<keyword evidence="3 6" id="KW-0347">Helicase</keyword>
<dbReference type="Gene3D" id="1.10.486.10">
    <property type="entry name" value="PCRA, domain 4"/>
    <property type="match status" value="1"/>
</dbReference>
<keyword evidence="2" id="KW-0378">Hydrolase</keyword>
<dbReference type="InterPro" id="IPR014017">
    <property type="entry name" value="DNA_helicase_UvrD-like_C"/>
</dbReference>
<dbReference type="InterPro" id="IPR012337">
    <property type="entry name" value="RNaseH-like_sf"/>
</dbReference>
<dbReference type="Pfam" id="PF13361">
    <property type="entry name" value="UvrD_C"/>
    <property type="match status" value="1"/>
</dbReference>
<dbReference type="Gene3D" id="3.40.50.300">
    <property type="entry name" value="P-loop containing nucleotide triphosphate hydrolases"/>
    <property type="match status" value="1"/>
</dbReference>